<dbReference type="AlphaFoldDB" id="A0A6A6CI55"/>
<evidence type="ECO:0000259" key="4">
    <source>
        <dbReference type="Pfam" id="PF02776"/>
    </source>
</evidence>
<dbReference type="OrthoDB" id="10006023at2759"/>
<dbReference type="InterPro" id="IPR029035">
    <property type="entry name" value="DHS-like_NAD/FAD-binding_dom"/>
</dbReference>
<dbReference type="GO" id="GO:0009097">
    <property type="term" value="P:isoleucine biosynthetic process"/>
    <property type="evidence" value="ECO:0007669"/>
    <property type="project" value="TreeGrafter"/>
</dbReference>
<sequence length="606" mass="65393">MATDVESSIEYGSDAIALQLSRLGFEYVAMVPGSTYKGLHDSLVNFDFGTGTRPELLVCLHEEHPVHIAQGYAKVANKPMAVSVHANVGLMHAIMAIYNAFCDRVPMLILGATGPLDSYRRRPWIDWVHTSLDQAALIRPFIKWDDQPLSPNAAIRAVLQATSITASKPCAPTYVCLDSAMQEAKVNPADIHLPDTGRRLASLKPPGPSTMDVKLVSEAIARAKQPLFMMGRMRASPGSWRERIALVESLPHAKVLTDLKQIAPFPTWHKQQPAPPGVSLSEVGGDLIRSSDLLIALDWVDLAGTLSAAHGGPQVVEPVMTIVQVSLDAALHNGWSQDHFSQPPVDIAVQSDPDIFVSTLLQEIEKLPAVPTLPAIMVYPNGVMKPVQGGGDRRDKTIFMHDLSSSLYSALSPDEICLVRIPLSWTGEEVRATHPFSFLGWDSGGRLASGPANVIGAALALQKVQPSLHAVAVVGDGDFLMGCTALWTASRYRIPLLVVVANNHSFFNDEVHQERVATARSRPVENKWIGMRLDDPAPDVSSPAKSLGCTVVRSSIVDSVHELLPALHDAATELKNGKTVVLDVHVSPTGYRTALEKGVPAGQSVV</sequence>
<name>A0A6A6CI55_ZASCE</name>
<dbReference type="GO" id="GO:0005948">
    <property type="term" value="C:acetolactate synthase complex"/>
    <property type="evidence" value="ECO:0007669"/>
    <property type="project" value="TreeGrafter"/>
</dbReference>
<dbReference type="CDD" id="cd07035">
    <property type="entry name" value="TPP_PYR_POX_like"/>
    <property type="match status" value="1"/>
</dbReference>
<dbReference type="InterPro" id="IPR011766">
    <property type="entry name" value="TPP_enzyme_TPP-bd"/>
</dbReference>
<dbReference type="InterPro" id="IPR012001">
    <property type="entry name" value="Thiamin_PyroP_enz_TPP-bd_dom"/>
</dbReference>
<dbReference type="GO" id="GO:0030976">
    <property type="term" value="F:thiamine pyrophosphate binding"/>
    <property type="evidence" value="ECO:0007669"/>
    <property type="project" value="InterPro"/>
</dbReference>
<feature type="domain" description="Thiamine pyrophosphate enzyme N-terminal TPP-binding" evidence="4">
    <location>
        <begin position="12"/>
        <end position="136"/>
    </location>
</feature>
<proteinExistence type="inferred from homology"/>
<dbReference type="GeneID" id="54566221"/>
<dbReference type="PANTHER" id="PTHR18968">
    <property type="entry name" value="THIAMINE PYROPHOSPHATE ENZYMES"/>
    <property type="match status" value="1"/>
</dbReference>
<evidence type="ECO:0000256" key="1">
    <source>
        <dbReference type="ARBA" id="ARBA00007812"/>
    </source>
</evidence>
<organism evidence="5 6">
    <name type="scientific">Zasmidium cellare ATCC 36951</name>
    <dbReference type="NCBI Taxonomy" id="1080233"/>
    <lineage>
        <taxon>Eukaryota</taxon>
        <taxon>Fungi</taxon>
        <taxon>Dikarya</taxon>
        <taxon>Ascomycota</taxon>
        <taxon>Pezizomycotina</taxon>
        <taxon>Dothideomycetes</taxon>
        <taxon>Dothideomycetidae</taxon>
        <taxon>Mycosphaerellales</taxon>
        <taxon>Mycosphaerellaceae</taxon>
        <taxon>Zasmidium</taxon>
    </lineage>
</organism>
<gene>
    <name evidence="5" type="ORF">M409DRAFT_55247</name>
</gene>
<dbReference type="Gene3D" id="3.40.50.1220">
    <property type="entry name" value="TPP-binding domain"/>
    <property type="match status" value="1"/>
</dbReference>
<protein>
    <recommendedName>
        <fullName evidence="7">Pyruvate decarboxylase</fullName>
    </recommendedName>
</protein>
<dbReference type="Gene3D" id="3.40.50.970">
    <property type="match status" value="2"/>
</dbReference>
<dbReference type="Proteomes" id="UP000799537">
    <property type="component" value="Unassembled WGS sequence"/>
</dbReference>
<evidence type="ECO:0000259" key="3">
    <source>
        <dbReference type="Pfam" id="PF02775"/>
    </source>
</evidence>
<keyword evidence="2" id="KW-0786">Thiamine pyrophosphate</keyword>
<evidence type="ECO:0000256" key="2">
    <source>
        <dbReference type="ARBA" id="ARBA00023052"/>
    </source>
</evidence>
<evidence type="ECO:0000313" key="5">
    <source>
        <dbReference type="EMBL" id="KAF2165868.1"/>
    </source>
</evidence>
<dbReference type="CDD" id="cd02002">
    <property type="entry name" value="TPP_BFDC"/>
    <property type="match status" value="1"/>
</dbReference>
<dbReference type="InterPro" id="IPR045229">
    <property type="entry name" value="TPP_enz"/>
</dbReference>
<evidence type="ECO:0008006" key="7">
    <source>
        <dbReference type="Google" id="ProtNLM"/>
    </source>
</evidence>
<dbReference type="GO" id="GO:0003984">
    <property type="term" value="F:acetolactate synthase activity"/>
    <property type="evidence" value="ECO:0007669"/>
    <property type="project" value="TreeGrafter"/>
</dbReference>
<dbReference type="GO" id="GO:0009099">
    <property type="term" value="P:L-valine biosynthetic process"/>
    <property type="evidence" value="ECO:0007669"/>
    <property type="project" value="TreeGrafter"/>
</dbReference>
<accession>A0A6A6CI55</accession>
<reference evidence="5" key="1">
    <citation type="journal article" date="2020" name="Stud. Mycol.">
        <title>101 Dothideomycetes genomes: a test case for predicting lifestyles and emergence of pathogens.</title>
        <authorList>
            <person name="Haridas S."/>
            <person name="Albert R."/>
            <person name="Binder M."/>
            <person name="Bloem J."/>
            <person name="Labutti K."/>
            <person name="Salamov A."/>
            <person name="Andreopoulos B."/>
            <person name="Baker S."/>
            <person name="Barry K."/>
            <person name="Bills G."/>
            <person name="Bluhm B."/>
            <person name="Cannon C."/>
            <person name="Castanera R."/>
            <person name="Culley D."/>
            <person name="Daum C."/>
            <person name="Ezra D."/>
            <person name="Gonzalez J."/>
            <person name="Henrissat B."/>
            <person name="Kuo A."/>
            <person name="Liang C."/>
            <person name="Lipzen A."/>
            <person name="Lutzoni F."/>
            <person name="Magnuson J."/>
            <person name="Mondo S."/>
            <person name="Nolan M."/>
            <person name="Ohm R."/>
            <person name="Pangilinan J."/>
            <person name="Park H.-J."/>
            <person name="Ramirez L."/>
            <person name="Alfaro M."/>
            <person name="Sun H."/>
            <person name="Tritt A."/>
            <person name="Yoshinaga Y."/>
            <person name="Zwiers L.-H."/>
            <person name="Turgeon B."/>
            <person name="Goodwin S."/>
            <person name="Spatafora J."/>
            <person name="Crous P."/>
            <person name="Grigoriev I."/>
        </authorList>
    </citation>
    <scope>NUCLEOTIDE SEQUENCE</scope>
    <source>
        <strain evidence="5">ATCC 36951</strain>
    </source>
</reference>
<dbReference type="Pfam" id="PF02775">
    <property type="entry name" value="TPP_enzyme_C"/>
    <property type="match status" value="1"/>
</dbReference>
<feature type="domain" description="Thiamine pyrophosphate enzyme TPP-binding" evidence="3">
    <location>
        <begin position="425"/>
        <end position="584"/>
    </location>
</feature>
<comment type="similarity">
    <text evidence="1">Belongs to the TPP enzyme family.</text>
</comment>
<dbReference type="Pfam" id="PF02776">
    <property type="entry name" value="TPP_enzyme_N"/>
    <property type="match status" value="1"/>
</dbReference>
<evidence type="ECO:0000313" key="6">
    <source>
        <dbReference type="Proteomes" id="UP000799537"/>
    </source>
</evidence>
<dbReference type="InterPro" id="IPR029061">
    <property type="entry name" value="THDP-binding"/>
</dbReference>
<dbReference type="RefSeq" id="XP_033666757.1">
    <property type="nucleotide sequence ID" value="XM_033812949.1"/>
</dbReference>
<dbReference type="EMBL" id="ML993598">
    <property type="protein sequence ID" value="KAF2165868.1"/>
    <property type="molecule type" value="Genomic_DNA"/>
</dbReference>
<dbReference type="SUPFAM" id="SSF52518">
    <property type="entry name" value="Thiamin diphosphate-binding fold (THDP-binding)"/>
    <property type="match status" value="2"/>
</dbReference>
<dbReference type="PANTHER" id="PTHR18968:SF13">
    <property type="entry name" value="ACETOLACTATE SYNTHASE CATALYTIC SUBUNIT, MITOCHONDRIAL"/>
    <property type="match status" value="1"/>
</dbReference>
<keyword evidence="6" id="KW-1185">Reference proteome</keyword>
<dbReference type="SUPFAM" id="SSF52467">
    <property type="entry name" value="DHS-like NAD/FAD-binding domain"/>
    <property type="match status" value="1"/>
</dbReference>
<dbReference type="GO" id="GO:0050660">
    <property type="term" value="F:flavin adenine dinucleotide binding"/>
    <property type="evidence" value="ECO:0007669"/>
    <property type="project" value="TreeGrafter"/>
</dbReference>